<accession>A0A512MH39</accession>
<dbReference type="OrthoDB" id="182303at2"/>
<protein>
    <recommendedName>
        <fullName evidence="3">DUF1552 domain-containing protein</fullName>
    </recommendedName>
</protein>
<organism evidence="1 2">
    <name type="scientific">Brevifollis gellanilyticus</name>
    <dbReference type="NCBI Taxonomy" id="748831"/>
    <lineage>
        <taxon>Bacteria</taxon>
        <taxon>Pseudomonadati</taxon>
        <taxon>Verrucomicrobiota</taxon>
        <taxon>Verrucomicrobiia</taxon>
        <taxon>Verrucomicrobiales</taxon>
        <taxon>Verrucomicrobiaceae</taxon>
    </lineage>
</organism>
<comment type="caution">
    <text evidence="1">The sequence shown here is derived from an EMBL/GenBank/DDBJ whole genome shotgun (WGS) entry which is preliminary data.</text>
</comment>
<dbReference type="Pfam" id="PF07586">
    <property type="entry name" value="HXXSHH"/>
    <property type="match status" value="1"/>
</dbReference>
<dbReference type="RefSeq" id="WP_146855552.1">
    <property type="nucleotide sequence ID" value="NZ_BKAG01000068.1"/>
</dbReference>
<dbReference type="EMBL" id="BKAG01000068">
    <property type="protein sequence ID" value="GEP46045.1"/>
    <property type="molecule type" value="Genomic_DNA"/>
</dbReference>
<dbReference type="Proteomes" id="UP000321577">
    <property type="component" value="Unassembled WGS sequence"/>
</dbReference>
<keyword evidence="2" id="KW-1185">Reference proteome</keyword>
<name>A0A512MH39_9BACT</name>
<gene>
    <name evidence="1" type="ORF">BGE01nite_53360</name>
</gene>
<dbReference type="InterPro" id="IPR011447">
    <property type="entry name" value="DUF1552"/>
</dbReference>
<dbReference type="AlphaFoldDB" id="A0A512MH39"/>
<dbReference type="PROSITE" id="PS51318">
    <property type="entry name" value="TAT"/>
    <property type="match status" value="1"/>
</dbReference>
<sequence>MITSRRQFLRGTGVALGLPWLESICAFGAGSVKNSSAPRRLAVCFTGNGVNPHHWGASMGANGMEFMKTLSPLEGLKKHVNVFKGLWNPTTVEGEGGHYPKMNVLCGLKVKKTTTDVEVGTTMDQLIAAHTGKFTPVPSVVLGTERPSYSTDSGFTSIYSAYISWSTPTTPAPKEIFPQQAFDQLFDDGSRRKRDKSILDLVLEDAGSLKPKLSTRDKQKLDEYLTSVREIEQRVELAEKISQAETNGQGWMPTIKTPTIGRPAAGIPASSEDHLRLMFDIMLLAFQMDRTRVATFMMNNDLSNMRFPSLDGISGGIHELSHHANDEHRLDMYQRVNQHQVKLWAEFLAKMQATNEGERTLLENSMIVLTSSLFDGNAHDSRQLPLVLAGGGGGTIQGGRYHDLSKDPNRKMCRLHISLMDRMGVKTSHFGDAENALVI</sequence>
<proteinExistence type="predicted"/>
<evidence type="ECO:0008006" key="3">
    <source>
        <dbReference type="Google" id="ProtNLM"/>
    </source>
</evidence>
<reference evidence="1 2" key="1">
    <citation type="submission" date="2019-07" db="EMBL/GenBank/DDBJ databases">
        <title>Whole genome shotgun sequence of Brevifollis gellanilyticus NBRC 108608.</title>
        <authorList>
            <person name="Hosoyama A."/>
            <person name="Uohara A."/>
            <person name="Ohji S."/>
            <person name="Ichikawa N."/>
        </authorList>
    </citation>
    <scope>NUCLEOTIDE SEQUENCE [LARGE SCALE GENOMIC DNA]</scope>
    <source>
        <strain evidence="1 2">NBRC 108608</strain>
    </source>
</reference>
<dbReference type="InterPro" id="IPR006311">
    <property type="entry name" value="TAT_signal"/>
</dbReference>
<evidence type="ECO:0000313" key="2">
    <source>
        <dbReference type="Proteomes" id="UP000321577"/>
    </source>
</evidence>
<evidence type="ECO:0000313" key="1">
    <source>
        <dbReference type="EMBL" id="GEP46045.1"/>
    </source>
</evidence>